<dbReference type="PANTHER" id="PTHR21301">
    <property type="entry name" value="REVERSE TRANSCRIPTASE"/>
    <property type="match status" value="1"/>
</dbReference>
<dbReference type="Pfam" id="PF26215">
    <property type="entry name" value="HTH_animal"/>
    <property type="match status" value="1"/>
</dbReference>
<dbReference type="Proteomes" id="UP000030758">
    <property type="component" value="Unassembled WGS sequence"/>
</dbReference>
<gene>
    <name evidence="4" type="ORF">M514_23157</name>
    <name evidence="3" type="ORF">M514_23306</name>
    <name evidence="2" type="ORF">M514_28078</name>
</gene>
<dbReference type="EMBL" id="KL367552">
    <property type="protein sequence ID" value="KFD64699.1"/>
    <property type="molecule type" value="Genomic_DNA"/>
</dbReference>
<feature type="domain" description="Helix-turn-helix" evidence="1">
    <location>
        <begin position="23"/>
        <end position="78"/>
    </location>
</feature>
<dbReference type="AlphaFoldDB" id="A0A085MR97"/>
<organism evidence="2">
    <name type="scientific">Trichuris suis</name>
    <name type="common">pig whipworm</name>
    <dbReference type="NCBI Taxonomy" id="68888"/>
    <lineage>
        <taxon>Eukaryota</taxon>
        <taxon>Metazoa</taxon>
        <taxon>Ecdysozoa</taxon>
        <taxon>Nematoda</taxon>
        <taxon>Enoplea</taxon>
        <taxon>Dorylaimia</taxon>
        <taxon>Trichinellida</taxon>
        <taxon>Trichuridae</taxon>
        <taxon>Trichuris</taxon>
    </lineage>
</organism>
<dbReference type="EMBL" id="KL367555">
    <property type="protein sequence ID" value="KFD64459.1"/>
    <property type="molecule type" value="Genomic_DNA"/>
</dbReference>
<proteinExistence type="predicted"/>
<dbReference type="EMBL" id="KL367748">
    <property type="protein sequence ID" value="KFD59743.1"/>
    <property type="molecule type" value="Genomic_DNA"/>
</dbReference>
<name>A0A085MR97_9BILA</name>
<evidence type="ECO:0000313" key="2">
    <source>
        <dbReference type="EMBL" id="KFD59743.1"/>
    </source>
</evidence>
<evidence type="ECO:0000313" key="3">
    <source>
        <dbReference type="EMBL" id="KFD64459.1"/>
    </source>
</evidence>
<sequence length="79" mass="9118">MNIRSQEGIKTTVYRKPTHSDKYVHFTSHHPQQVMIGILQGMVDRALAICDPKYLGQELGHIRRTFKENGYPVHLLSTQ</sequence>
<accession>A0A085MR97</accession>
<reference evidence="2" key="1">
    <citation type="journal article" date="2014" name="Nat. Genet.">
        <title>Genome and transcriptome of the porcine whipworm Trichuris suis.</title>
        <authorList>
            <person name="Jex A.R."/>
            <person name="Nejsum P."/>
            <person name="Schwarz E.M."/>
            <person name="Hu L."/>
            <person name="Young N.D."/>
            <person name="Hall R.S."/>
            <person name="Korhonen P.K."/>
            <person name="Liao S."/>
            <person name="Thamsborg S."/>
            <person name="Xia J."/>
            <person name="Xu P."/>
            <person name="Wang S."/>
            <person name="Scheerlinck J.P."/>
            <person name="Hofmann A."/>
            <person name="Sternberg P.W."/>
            <person name="Wang J."/>
            <person name="Gasser R.B."/>
        </authorList>
    </citation>
    <scope>NUCLEOTIDE SEQUENCE [LARGE SCALE GENOMIC DNA]</scope>
    <source>
        <strain evidence="2">DCEP-RM93F</strain>
    </source>
</reference>
<evidence type="ECO:0000313" key="4">
    <source>
        <dbReference type="EMBL" id="KFD64699.1"/>
    </source>
</evidence>
<evidence type="ECO:0000259" key="1">
    <source>
        <dbReference type="Pfam" id="PF26215"/>
    </source>
</evidence>
<dbReference type="InterPro" id="IPR058912">
    <property type="entry name" value="HTH_animal"/>
</dbReference>
<dbReference type="PANTHER" id="PTHR21301:SF10">
    <property type="entry name" value="REVERSE TRANSCRIPTASE DOMAIN-CONTAINING PROTEIN"/>
    <property type="match status" value="1"/>
</dbReference>
<protein>
    <recommendedName>
        <fullName evidence="1">Helix-turn-helix domain-containing protein</fullName>
    </recommendedName>
</protein>